<gene>
    <name evidence="3" type="ORF">LX99_05006</name>
</gene>
<dbReference type="Proteomes" id="UP000245678">
    <property type="component" value="Unassembled WGS sequence"/>
</dbReference>
<name>A0A316GT84_9SPHI</name>
<evidence type="ECO:0000256" key="2">
    <source>
        <dbReference type="SAM" id="SignalP"/>
    </source>
</evidence>
<sequence length="65" mass="6760">MKTLKCQFAGLVLLTGLLSAAVSSCEKEENPPKPAIHNVGRELNVADTTGHGLSGGEDGVKFPPK</sequence>
<dbReference type="EMBL" id="QGHA01000021">
    <property type="protein sequence ID" value="PWK65773.1"/>
    <property type="molecule type" value="Genomic_DNA"/>
</dbReference>
<feature type="signal peptide" evidence="2">
    <location>
        <begin position="1"/>
        <end position="20"/>
    </location>
</feature>
<reference evidence="3 4" key="1">
    <citation type="submission" date="2018-05" db="EMBL/GenBank/DDBJ databases">
        <title>Genomic Encyclopedia of Archaeal and Bacterial Type Strains, Phase II (KMG-II): from individual species to whole genera.</title>
        <authorList>
            <person name="Goeker M."/>
        </authorList>
    </citation>
    <scope>NUCLEOTIDE SEQUENCE [LARGE SCALE GENOMIC DNA]</scope>
    <source>
        <strain evidence="3 4">DSM 19975</strain>
    </source>
</reference>
<evidence type="ECO:0008006" key="5">
    <source>
        <dbReference type="Google" id="ProtNLM"/>
    </source>
</evidence>
<evidence type="ECO:0000313" key="4">
    <source>
        <dbReference type="Proteomes" id="UP000245678"/>
    </source>
</evidence>
<proteinExistence type="predicted"/>
<organism evidence="3 4">
    <name type="scientific">Mucilaginibacter oryzae</name>
    <dbReference type="NCBI Taxonomy" id="468058"/>
    <lineage>
        <taxon>Bacteria</taxon>
        <taxon>Pseudomonadati</taxon>
        <taxon>Bacteroidota</taxon>
        <taxon>Sphingobacteriia</taxon>
        <taxon>Sphingobacteriales</taxon>
        <taxon>Sphingobacteriaceae</taxon>
        <taxon>Mucilaginibacter</taxon>
    </lineage>
</organism>
<feature type="region of interest" description="Disordered" evidence="1">
    <location>
        <begin position="46"/>
        <end position="65"/>
    </location>
</feature>
<evidence type="ECO:0000313" key="3">
    <source>
        <dbReference type="EMBL" id="PWK65773.1"/>
    </source>
</evidence>
<feature type="chain" id="PRO_5016391812" description="Lipoprotein" evidence="2">
    <location>
        <begin position="21"/>
        <end position="65"/>
    </location>
</feature>
<dbReference type="RefSeq" id="WP_109610936.1">
    <property type="nucleotide sequence ID" value="NZ_QGHA01000021.1"/>
</dbReference>
<dbReference type="PROSITE" id="PS51257">
    <property type="entry name" value="PROKAR_LIPOPROTEIN"/>
    <property type="match status" value="1"/>
</dbReference>
<evidence type="ECO:0000256" key="1">
    <source>
        <dbReference type="SAM" id="MobiDB-lite"/>
    </source>
</evidence>
<protein>
    <recommendedName>
        <fullName evidence="5">Lipoprotein</fullName>
    </recommendedName>
</protein>
<comment type="caution">
    <text evidence="3">The sequence shown here is derived from an EMBL/GenBank/DDBJ whole genome shotgun (WGS) entry which is preliminary data.</text>
</comment>
<accession>A0A316GT84</accession>
<keyword evidence="4" id="KW-1185">Reference proteome</keyword>
<keyword evidence="2" id="KW-0732">Signal</keyword>
<dbReference type="AlphaFoldDB" id="A0A316GT84"/>